<evidence type="ECO:0000256" key="5">
    <source>
        <dbReference type="ARBA" id="ARBA00022777"/>
    </source>
</evidence>
<comment type="similarity">
    <text evidence="1">Belongs to the protein kinase superfamily. CAMK Ser/Thr protein kinase family. CaMK subfamily.</text>
</comment>
<accession>A0AA88JAB6</accession>
<keyword evidence="8" id="KW-1185">Reference proteome</keyword>
<keyword evidence="4" id="KW-0547">Nucleotide-binding</keyword>
<keyword evidence="3" id="KW-0808">Transferase</keyword>
<dbReference type="GO" id="GO:0005524">
    <property type="term" value="F:ATP binding"/>
    <property type="evidence" value="ECO:0007669"/>
    <property type="project" value="UniProtKB-KW"/>
</dbReference>
<name>A0AA88JAB6_FICCA</name>
<dbReference type="GO" id="GO:0004674">
    <property type="term" value="F:protein serine/threonine kinase activity"/>
    <property type="evidence" value="ECO:0007669"/>
    <property type="project" value="UniProtKB-KW"/>
</dbReference>
<dbReference type="Gene3D" id="1.10.510.10">
    <property type="entry name" value="Transferase(Phosphotransferase) domain 1"/>
    <property type="match status" value="1"/>
</dbReference>
<organism evidence="7 8">
    <name type="scientific">Ficus carica</name>
    <name type="common">Common fig</name>
    <dbReference type="NCBI Taxonomy" id="3494"/>
    <lineage>
        <taxon>Eukaryota</taxon>
        <taxon>Viridiplantae</taxon>
        <taxon>Streptophyta</taxon>
        <taxon>Embryophyta</taxon>
        <taxon>Tracheophyta</taxon>
        <taxon>Spermatophyta</taxon>
        <taxon>Magnoliopsida</taxon>
        <taxon>eudicotyledons</taxon>
        <taxon>Gunneridae</taxon>
        <taxon>Pentapetalae</taxon>
        <taxon>rosids</taxon>
        <taxon>fabids</taxon>
        <taxon>Rosales</taxon>
        <taxon>Moraceae</taxon>
        <taxon>Ficeae</taxon>
        <taxon>Ficus</taxon>
    </lineage>
</organism>
<dbReference type="InterPro" id="IPR011009">
    <property type="entry name" value="Kinase-like_dom_sf"/>
</dbReference>
<evidence type="ECO:0000256" key="2">
    <source>
        <dbReference type="ARBA" id="ARBA00022527"/>
    </source>
</evidence>
<dbReference type="PANTHER" id="PTHR24349">
    <property type="entry name" value="SERINE/THREONINE-PROTEIN KINASE"/>
    <property type="match status" value="1"/>
</dbReference>
<dbReference type="InterPro" id="IPR050205">
    <property type="entry name" value="CDPK_Ser/Thr_kinases"/>
</dbReference>
<dbReference type="Gene3D" id="3.30.200.20">
    <property type="entry name" value="Phosphorylase Kinase, domain 1"/>
    <property type="match status" value="1"/>
</dbReference>
<evidence type="ECO:0000256" key="1">
    <source>
        <dbReference type="ARBA" id="ARBA00005354"/>
    </source>
</evidence>
<keyword evidence="5" id="KW-0418">Kinase</keyword>
<evidence type="ECO:0000256" key="3">
    <source>
        <dbReference type="ARBA" id="ARBA00022679"/>
    </source>
</evidence>
<keyword evidence="2" id="KW-0723">Serine/threonine-protein kinase</keyword>
<reference evidence="7" key="1">
    <citation type="submission" date="2023-07" db="EMBL/GenBank/DDBJ databases">
        <title>draft genome sequence of fig (Ficus carica).</title>
        <authorList>
            <person name="Takahashi T."/>
            <person name="Nishimura K."/>
        </authorList>
    </citation>
    <scope>NUCLEOTIDE SEQUENCE</scope>
</reference>
<evidence type="ECO:0000256" key="4">
    <source>
        <dbReference type="ARBA" id="ARBA00022741"/>
    </source>
</evidence>
<dbReference type="Proteomes" id="UP001187192">
    <property type="component" value="Unassembled WGS sequence"/>
</dbReference>
<dbReference type="AlphaFoldDB" id="A0AA88JAB6"/>
<keyword evidence="6" id="KW-0067">ATP-binding</keyword>
<dbReference type="SUPFAM" id="SSF56112">
    <property type="entry name" value="Protein kinase-like (PK-like)"/>
    <property type="match status" value="1"/>
</dbReference>
<gene>
    <name evidence="7" type="ORF">TIFTF001_034191</name>
</gene>
<evidence type="ECO:0000256" key="6">
    <source>
        <dbReference type="ARBA" id="ARBA00022840"/>
    </source>
</evidence>
<sequence length="237" mass="27869">MSKLRSSKKDDDMKKNILGQPFVYVDDFTSIYSLQESSQYLKYDCTEKATGMKYSYLYIVKKEFDDDSVERLRRYVGIWEHTMKSKKKQQIYYPSDNNNSILEFKAAYEDDDNVYLVIELFSMDCLVYWGNDNSSGKELEAAYLFWQVLNAVHSFNSMGVMLRNLSSWEFWFLQPEDKGKLLTIKAIIPYDAVFMNEVRNEKEYDIPMILSCILRLDPRLTGQAGEKSFESDRGKED</sequence>
<evidence type="ECO:0000313" key="7">
    <source>
        <dbReference type="EMBL" id="GMN65121.1"/>
    </source>
</evidence>
<evidence type="ECO:0000313" key="8">
    <source>
        <dbReference type="Proteomes" id="UP001187192"/>
    </source>
</evidence>
<dbReference type="EMBL" id="BTGU01000213">
    <property type="protein sequence ID" value="GMN65121.1"/>
    <property type="molecule type" value="Genomic_DNA"/>
</dbReference>
<comment type="caution">
    <text evidence="7">The sequence shown here is derived from an EMBL/GenBank/DDBJ whole genome shotgun (WGS) entry which is preliminary data.</text>
</comment>
<protein>
    <submittedName>
        <fullName evidence="7">Uncharacterized protein</fullName>
    </submittedName>
</protein>
<proteinExistence type="inferred from homology"/>